<dbReference type="InParanoid" id="A2D8N7"/>
<dbReference type="VEuPathDB" id="TrichDB:TVAGG3_0392230"/>
<dbReference type="GO" id="GO:0004674">
    <property type="term" value="F:protein serine/threonine kinase activity"/>
    <property type="evidence" value="ECO:0007669"/>
    <property type="project" value="UniProtKB-KW"/>
</dbReference>
<dbReference type="Gene3D" id="1.10.510.10">
    <property type="entry name" value="Transferase(Phosphotransferase) domain 1"/>
    <property type="match status" value="1"/>
</dbReference>
<dbReference type="VEuPathDB" id="TrichDB:TVAG_185940"/>
<keyword evidence="3" id="KW-0547">Nucleotide-binding</keyword>
<sequence>MDLLGPSVYQLLLDKKLEGMPLKTIQNIMKSVLITLDDISSIGVIHMDIRPENILQSANDPNKFIVVDYHCAGLEGRTNPVYVQSRFYRAPEVLLRLEYGCKIDIWSLGVAAFEMMVGVPLFPGNTEVQMLYIINSMVGPFPQHMIEKSSRRLSFFLHDGTMKSAERLAEENMENIEDWKNCLIYKTIAENILTYRYPDLNELPPEVREQRLMFIDLLMKCVTIDPEKRISAAEALRHPFITSNLDNSD</sequence>
<dbReference type="InterPro" id="IPR000719">
    <property type="entry name" value="Prot_kinase_dom"/>
</dbReference>
<evidence type="ECO:0000256" key="3">
    <source>
        <dbReference type="ARBA" id="ARBA00022741"/>
    </source>
</evidence>
<keyword evidence="2" id="KW-0808">Transferase</keyword>
<organism evidence="7 8">
    <name type="scientific">Trichomonas vaginalis (strain ATCC PRA-98 / G3)</name>
    <dbReference type="NCBI Taxonomy" id="412133"/>
    <lineage>
        <taxon>Eukaryota</taxon>
        <taxon>Metamonada</taxon>
        <taxon>Parabasalia</taxon>
        <taxon>Trichomonadida</taxon>
        <taxon>Trichomonadidae</taxon>
        <taxon>Trichomonas</taxon>
    </lineage>
</organism>
<dbReference type="Pfam" id="PF00069">
    <property type="entry name" value="Pkinase"/>
    <property type="match status" value="1"/>
</dbReference>
<dbReference type="InterPro" id="IPR050494">
    <property type="entry name" value="Ser_Thr_dual-spec_kinase"/>
</dbReference>
<evidence type="ECO:0000256" key="4">
    <source>
        <dbReference type="ARBA" id="ARBA00022777"/>
    </source>
</evidence>
<evidence type="ECO:0000313" key="8">
    <source>
        <dbReference type="Proteomes" id="UP000001542"/>
    </source>
</evidence>
<keyword evidence="4 7" id="KW-0418">Kinase</keyword>
<proteinExistence type="predicted"/>
<dbReference type="PANTHER" id="PTHR24058:SF17">
    <property type="entry name" value="HOMEODOMAIN INTERACTING PROTEIN KINASE, ISOFORM D"/>
    <property type="match status" value="1"/>
</dbReference>
<gene>
    <name evidence="7" type="ORF">TVAG_185940</name>
</gene>
<evidence type="ECO:0000313" key="7">
    <source>
        <dbReference type="EMBL" id="EAY23286.1"/>
    </source>
</evidence>
<dbReference type="SUPFAM" id="SSF56112">
    <property type="entry name" value="Protein kinase-like (PK-like)"/>
    <property type="match status" value="1"/>
</dbReference>
<dbReference type="OrthoDB" id="9332038at2759"/>
<dbReference type="GO" id="GO:0005524">
    <property type="term" value="F:ATP binding"/>
    <property type="evidence" value="ECO:0007669"/>
    <property type="project" value="UniProtKB-KW"/>
</dbReference>
<evidence type="ECO:0000256" key="5">
    <source>
        <dbReference type="ARBA" id="ARBA00022840"/>
    </source>
</evidence>
<accession>A2D8N7</accession>
<keyword evidence="1" id="KW-0723">Serine/threonine-protein kinase</keyword>
<dbReference type="SMART" id="SM00220">
    <property type="entry name" value="S_TKc"/>
    <property type="match status" value="1"/>
</dbReference>
<reference evidence="7" key="2">
    <citation type="journal article" date="2007" name="Science">
        <title>Draft genome sequence of the sexually transmitted pathogen Trichomonas vaginalis.</title>
        <authorList>
            <person name="Carlton J.M."/>
            <person name="Hirt R.P."/>
            <person name="Silva J.C."/>
            <person name="Delcher A.L."/>
            <person name="Schatz M."/>
            <person name="Zhao Q."/>
            <person name="Wortman J.R."/>
            <person name="Bidwell S.L."/>
            <person name="Alsmark U.C.M."/>
            <person name="Besteiro S."/>
            <person name="Sicheritz-Ponten T."/>
            <person name="Noel C.J."/>
            <person name="Dacks J.B."/>
            <person name="Foster P.G."/>
            <person name="Simillion C."/>
            <person name="Van de Peer Y."/>
            <person name="Miranda-Saavedra D."/>
            <person name="Barton G.J."/>
            <person name="Westrop G.D."/>
            <person name="Mueller S."/>
            <person name="Dessi D."/>
            <person name="Fiori P.L."/>
            <person name="Ren Q."/>
            <person name="Paulsen I."/>
            <person name="Zhang H."/>
            <person name="Bastida-Corcuera F.D."/>
            <person name="Simoes-Barbosa A."/>
            <person name="Brown M.T."/>
            <person name="Hayes R.D."/>
            <person name="Mukherjee M."/>
            <person name="Okumura C.Y."/>
            <person name="Schneider R."/>
            <person name="Smith A.J."/>
            <person name="Vanacova S."/>
            <person name="Villalvazo M."/>
            <person name="Haas B.J."/>
            <person name="Pertea M."/>
            <person name="Feldblyum T.V."/>
            <person name="Utterback T.R."/>
            <person name="Shu C.L."/>
            <person name="Osoegawa K."/>
            <person name="de Jong P.J."/>
            <person name="Hrdy I."/>
            <person name="Horvathova L."/>
            <person name="Zubacova Z."/>
            <person name="Dolezal P."/>
            <person name="Malik S.B."/>
            <person name="Logsdon J.M. Jr."/>
            <person name="Henze K."/>
            <person name="Gupta A."/>
            <person name="Wang C.C."/>
            <person name="Dunne R.L."/>
            <person name="Upcroft J.A."/>
            <person name="Upcroft P."/>
            <person name="White O."/>
            <person name="Salzberg S.L."/>
            <person name="Tang P."/>
            <person name="Chiu C.-H."/>
            <person name="Lee Y.-S."/>
            <person name="Embley T.M."/>
            <person name="Coombs G.H."/>
            <person name="Mottram J.C."/>
            <person name="Tachezy J."/>
            <person name="Fraser-Liggett C.M."/>
            <person name="Johnson P.J."/>
        </authorList>
    </citation>
    <scope>NUCLEOTIDE SEQUENCE [LARGE SCALE GENOMIC DNA]</scope>
    <source>
        <strain evidence="7">G3</strain>
    </source>
</reference>
<dbReference type="InterPro" id="IPR011009">
    <property type="entry name" value="Kinase-like_dom_sf"/>
</dbReference>
<keyword evidence="8" id="KW-1185">Reference proteome</keyword>
<dbReference type="EMBL" id="DS113179">
    <property type="protein sequence ID" value="EAY23286.1"/>
    <property type="molecule type" value="Genomic_DNA"/>
</dbReference>
<protein>
    <submittedName>
        <fullName evidence="7">CMGC family protein kinase</fullName>
    </submittedName>
</protein>
<dbReference type="PANTHER" id="PTHR24058">
    <property type="entry name" value="DUAL SPECIFICITY PROTEIN KINASE"/>
    <property type="match status" value="1"/>
</dbReference>
<keyword evidence="5" id="KW-0067">ATP-binding</keyword>
<feature type="domain" description="Protein kinase" evidence="6">
    <location>
        <begin position="1"/>
        <end position="241"/>
    </location>
</feature>
<dbReference type="Proteomes" id="UP000001542">
    <property type="component" value="Unassembled WGS sequence"/>
</dbReference>
<evidence type="ECO:0000256" key="1">
    <source>
        <dbReference type="ARBA" id="ARBA00022527"/>
    </source>
</evidence>
<dbReference type="KEGG" id="tva:5468848"/>
<reference evidence="7" key="1">
    <citation type="submission" date="2006-10" db="EMBL/GenBank/DDBJ databases">
        <authorList>
            <person name="Amadeo P."/>
            <person name="Zhao Q."/>
            <person name="Wortman J."/>
            <person name="Fraser-Liggett C."/>
            <person name="Carlton J."/>
        </authorList>
    </citation>
    <scope>NUCLEOTIDE SEQUENCE</scope>
    <source>
        <strain evidence="7">G3</strain>
    </source>
</reference>
<dbReference type="AlphaFoldDB" id="A2D8N7"/>
<dbReference type="eggNOG" id="KOG0667">
    <property type="taxonomic scope" value="Eukaryota"/>
</dbReference>
<dbReference type="PROSITE" id="PS50011">
    <property type="entry name" value="PROTEIN_KINASE_DOM"/>
    <property type="match status" value="1"/>
</dbReference>
<evidence type="ECO:0000256" key="2">
    <source>
        <dbReference type="ARBA" id="ARBA00022679"/>
    </source>
</evidence>
<evidence type="ECO:0000259" key="6">
    <source>
        <dbReference type="PROSITE" id="PS50011"/>
    </source>
</evidence>
<dbReference type="RefSeq" id="XP_001584272.1">
    <property type="nucleotide sequence ID" value="XM_001584222.1"/>
</dbReference>
<name>A2D8N7_TRIV3</name>
<dbReference type="SMR" id="A2D8N7"/>
<dbReference type="STRING" id="5722.A2D8N7"/>